<gene>
    <name evidence="1" type="ORF">SAMN05216537_12221</name>
</gene>
<dbReference type="Proteomes" id="UP000236726">
    <property type="component" value="Unassembled WGS sequence"/>
</dbReference>
<accession>A0A1H5X5B8</accession>
<dbReference type="AlphaFoldDB" id="A0A1H5X5B8"/>
<dbReference type="EMBL" id="FNUL01000022">
    <property type="protein sequence ID" value="SEG06969.1"/>
    <property type="molecule type" value="Genomic_DNA"/>
</dbReference>
<protein>
    <recommendedName>
        <fullName evidence="3">DUF5050 domain-containing protein</fullName>
    </recommendedName>
</protein>
<evidence type="ECO:0008006" key="3">
    <source>
        <dbReference type="Google" id="ProtNLM"/>
    </source>
</evidence>
<dbReference type="PROSITE" id="PS51257">
    <property type="entry name" value="PROKAR_LIPOPROTEIN"/>
    <property type="match status" value="1"/>
</dbReference>
<sequence length="409" mass="47807">MKIKRLVTILLIFCIVLQGCSSFSYIEDENDITEVAKDETTSLVSFHEKDNTSFIKELPAQFCSTKDGVYHLVFGNYVELYFYDFATGIDTIVCSKIDCNHDTDSCVSYLSSNDHYDFYIYNDYIYELVNEDDGIFLYKYNKNGVDYEKFAILYDNNKTCHVTLGRQENNNIYYKCRTDDNMIHICRMNLDTGKYIEFGQFDGEYYGINAQHIFESEQYIYVDASHYAKDENDSYKEVIYRINVENNNSELVYESKSDIGVYQNDGHIYIMNDNNELIILDEDKKSNLDEFLESSGYEIFVNDRIVCLNKGYLEWTRKNGYNERGEKINVETDTNIYIYEFESEDIYKLSELNCKVIDSNGNKIDDYELESILGITDDYCYIYGGSNSLYMLDFSTIGSDEVLIIKLNI</sequence>
<keyword evidence="2" id="KW-1185">Reference proteome</keyword>
<evidence type="ECO:0000313" key="1">
    <source>
        <dbReference type="EMBL" id="SEG06969.1"/>
    </source>
</evidence>
<proteinExistence type="predicted"/>
<organism evidence="1 2">
    <name type="scientific">Lachnospira multipara</name>
    <dbReference type="NCBI Taxonomy" id="28051"/>
    <lineage>
        <taxon>Bacteria</taxon>
        <taxon>Bacillati</taxon>
        <taxon>Bacillota</taxon>
        <taxon>Clostridia</taxon>
        <taxon>Lachnospirales</taxon>
        <taxon>Lachnospiraceae</taxon>
        <taxon>Lachnospira</taxon>
    </lineage>
</organism>
<reference evidence="1 2" key="1">
    <citation type="submission" date="2016-10" db="EMBL/GenBank/DDBJ databases">
        <authorList>
            <person name="de Groot N.N."/>
        </authorList>
    </citation>
    <scope>NUCLEOTIDE SEQUENCE [LARGE SCALE GENOMIC DNA]</scope>
    <source>
        <strain evidence="1 2">D15d</strain>
    </source>
</reference>
<dbReference type="RefSeq" id="WP_103953528.1">
    <property type="nucleotide sequence ID" value="NZ_FNUL01000022.1"/>
</dbReference>
<name>A0A1H5X5B8_9FIRM</name>
<evidence type="ECO:0000313" key="2">
    <source>
        <dbReference type="Proteomes" id="UP000236726"/>
    </source>
</evidence>